<evidence type="ECO:0000259" key="4">
    <source>
        <dbReference type="Pfam" id="PF00700"/>
    </source>
</evidence>
<evidence type="ECO:0000256" key="2">
    <source>
        <dbReference type="ARBA" id="ARBA00005709"/>
    </source>
</evidence>
<dbReference type="InterPro" id="IPR042187">
    <property type="entry name" value="Flagellin_C_sub2"/>
</dbReference>
<protein>
    <recommendedName>
        <fullName evidence="4">Flagellin C-terminal domain-containing protein</fullName>
    </recommendedName>
</protein>
<feature type="domain" description="Flagellin C-terminal" evidence="4">
    <location>
        <begin position="351"/>
        <end position="436"/>
    </location>
</feature>
<dbReference type="GO" id="GO:0005198">
    <property type="term" value="F:structural molecule activity"/>
    <property type="evidence" value="ECO:0007669"/>
    <property type="project" value="InterPro"/>
</dbReference>
<dbReference type="InterPro" id="IPR001492">
    <property type="entry name" value="Flagellin"/>
</dbReference>
<comment type="subcellular location">
    <subcellularLocation>
        <location evidence="1">Bacterial flagellum</location>
    </subcellularLocation>
</comment>
<dbReference type="PANTHER" id="PTHR42792:SF2">
    <property type="entry name" value="FLAGELLIN"/>
    <property type="match status" value="1"/>
</dbReference>
<dbReference type="Gene3D" id="1.20.1330.10">
    <property type="entry name" value="f41 fragment of flagellin, N-terminal domain"/>
    <property type="match status" value="1"/>
</dbReference>
<name>A0A5R8Y1F9_9BACT</name>
<reference evidence="5 6" key="1">
    <citation type="submission" date="2019-05" db="EMBL/GenBank/DDBJ databases">
        <title>Arcobacter sp. nov., isolated from sea sediment.</title>
        <authorList>
            <person name="Kim W."/>
        </authorList>
    </citation>
    <scope>NUCLEOTIDE SEQUENCE [LARGE SCALE GENOMIC DNA]</scope>
    <source>
        <strain evidence="5 6">CAU 1517</strain>
    </source>
</reference>
<dbReference type="GO" id="GO:0009288">
    <property type="term" value="C:bacterial-type flagellum"/>
    <property type="evidence" value="ECO:0007669"/>
    <property type="project" value="UniProtKB-SubCell"/>
</dbReference>
<evidence type="ECO:0000256" key="3">
    <source>
        <dbReference type="ARBA" id="ARBA00023143"/>
    </source>
</evidence>
<dbReference type="SUPFAM" id="SSF64518">
    <property type="entry name" value="Phase 1 flagellin"/>
    <property type="match status" value="1"/>
</dbReference>
<sequence length="437" mass="45489">MSVNVSANDVSKIGLSNTTTTSSIVLSTDDVELAKFLDKEADKSTSDGLTKISSGVYEFKSTADATESTITFENNALVDISSLKVSNLSSLTTGGDIFNVYTNEAVTIEKLGGGEDISINNSGNDVMDVKINGDTSEGIAYTAGTYAMLTEGTIAVRDNSTSATLDVVAINSVEATTTSEVAINSFTAASDANVKSISLRNTGAEASVIISTTDGTTAQALRDAGLNENADGTFTWATSGVDDTNTLDFGTDGIDIGNISFSDVDKNTTSNDVIFIETSGTVTISNDKAEGTDADYGHISVSLTTSETAAAFETAGVGFGEVSSGMAFKNLEGLMALGEGDLTSETANNFMSVVDDALTQLNSVRSDFGATQNQLDSAIRNMQTVQTNIKAAESVIRDVDYAAESANFNKQNIIAQAGSYAMSQANAVQQNVLRLLQ</sequence>
<evidence type="ECO:0000313" key="6">
    <source>
        <dbReference type="Proteomes" id="UP000308901"/>
    </source>
</evidence>
<comment type="similarity">
    <text evidence="2">Belongs to the bacterial flagellin family.</text>
</comment>
<dbReference type="Proteomes" id="UP000308901">
    <property type="component" value="Unassembled WGS sequence"/>
</dbReference>
<dbReference type="OrthoDB" id="9796789at2"/>
<accession>A0A5R8Y1F9</accession>
<keyword evidence="6" id="KW-1185">Reference proteome</keyword>
<proteinExistence type="inferred from homology"/>
<evidence type="ECO:0000313" key="5">
    <source>
        <dbReference type="EMBL" id="TLP38626.1"/>
    </source>
</evidence>
<dbReference type="EMBL" id="VANU01000003">
    <property type="protein sequence ID" value="TLP38626.1"/>
    <property type="molecule type" value="Genomic_DNA"/>
</dbReference>
<organism evidence="5 6">
    <name type="scientific">Arcobacter arenosus</name>
    <dbReference type="NCBI Taxonomy" id="2576037"/>
    <lineage>
        <taxon>Bacteria</taxon>
        <taxon>Pseudomonadati</taxon>
        <taxon>Campylobacterota</taxon>
        <taxon>Epsilonproteobacteria</taxon>
        <taxon>Campylobacterales</taxon>
        <taxon>Arcobacteraceae</taxon>
        <taxon>Arcobacter</taxon>
    </lineage>
</organism>
<dbReference type="AlphaFoldDB" id="A0A5R8Y1F9"/>
<dbReference type="Gene3D" id="6.10.10.10">
    <property type="entry name" value="Flagellar export chaperone, C-terminal domain"/>
    <property type="match status" value="1"/>
</dbReference>
<keyword evidence="3" id="KW-0975">Bacterial flagellum</keyword>
<comment type="caution">
    <text evidence="5">The sequence shown here is derived from an EMBL/GenBank/DDBJ whole genome shotgun (WGS) entry which is preliminary data.</text>
</comment>
<evidence type="ECO:0000256" key="1">
    <source>
        <dbReference type="ARBA" id="ARBA00004365"/>
    </source>
</evidence>
<gene>
    <name evidence="5" type="ORF">FDK22_08600</name>
</gene>
<dbReference type="PANTHER" id="PTHR42792">
    <property type="entry name" value="FLAGELLIN"/>
    <property type="match status" value="1"/>
</dbReference>
<dbReference type="InterPro" id="IPR046358">
    <property type="entry name" value="Flagellin_C"/>
</dbReference>
<dbReference type="Pfam" id="PF00700">
    <property type="entry name" value="Flagellin_C"/>
    <property type="match status" value="1"/>
</dbReference>